<dbReference type="AlphaFoldDB" id="A0A2W5YZZ5"/>
<organism evidence="1 2">
    <name type="scientific">Candidatus Aeolococcus gillhamiae</name>
    <dbReference type="NCBI Taxonomy" id="3127015"/>
    <lineage>
        <taxon>Bacteria</taxon>
        <taxon>Bacillati</taxon>
        <taxon>Candidatus Dormiibacterota</taxon>
        <taxon>Candidatus Dormibacteria</taxon>
        <taxon>Candidatus Aeolococcales</taxon>
        <taxon>Candidatus Aeolococcaceae</taxon>
        <taxon>Candidatus Aeolococcus</taxon>
    </lineage>
</organism>
<proteinExistence type="predicted"/>
<evidence type="ECO:0008006" key="3">
    <source>
        <dbReference type="Google" id="ProtNLM"/>
    </source>
</evidence>
<comment type="caution">
    <text evidence="1">The sequence shown here is derived from an EMBL/GenBank/DDBJ whole genome shotgun (WGS) entry which is preliminary data.</text>
</comment>
<evidence type="ECO:0000313" key="2">
    <source>
        <dbReference type="Proteomes" id="UP000248724"/>
    </source>
</evidence>
<dbReference type="EMBL" id="QHBU01000293">
    <property type="protein sequence ID" value="PZR77577.1"/>
    <property type="molecule type" value="Genomic_DNA"/>
</dbReference>
<evidence type="ECO:0000313" key="1">
    <source>
        <dbReference type="EMBL" id="PZR77577.1"/>
    </source>
</evidence>
<name>A0A2W5YZZ5_9BACT</name>
<sequence length="86" mass="9398">MVNARHGGNRHLGESCLRWAFCAVRSSPGVQHYYEALRGRDKTHSQAIRSVANRLVGILHGCLEHGVLYDEAIAWPQSSAAESVAA</sequence>
<protein>
    <recommendedName>
        <fullName evidence="3">IS110 family transposase</fullName>
    </recommendedName>
</protein>
<dbReference type="Proteomes" id="UP000248724">
    <property type="component" value="Unassembled WGS sequence"/>
</dbReference>
<accession>A0A2W5YZZ5</accession>
<gene>
    <name evidence="1" type="ORF">DLM65_15465</name>
</gene>
<reference evidence="1 2" key="1">
    <citation type="journal article" date="2017" name="Nature">
        <title>Atmospheric trace gases support primary production in Antarctic desert surface soil.</title>
        <authorList>
            <person name="Ji M."/>
            <person name="Greening C."/>
            <person name="Vanwonterghem I."/>
            <person name="Carere C.R."/>
            <person name="Bay S.K."/>
            <person name="Steen J.A."/>
            <person name="Montgomery K."/>
            <person name="Lines T."/>
            <person name="Beardall J."/>
            <person name="van Dorst J."/>
            <person name="Snape I."/>
            <person name="Stott M.B."/>
            <person name="Hugenholtz P."/>
            <person name="Ferrari B.C."/>
        </authorList>
    </citation>
    <scope>NUCLEOTIDE SEQUENCE [LARGE SCALE GENOMIC DNA]</scope>
    <source>
        <strain evidence="1">RRmetagenome_bin12</strain>
    </source>
</reference>